<organism evidence="1 2">
    <name type="scientific">Burkholderia lata (strain ATCC 17760 / DSM 23089 / LMG 22485 / NCIMB 9086 / R18194 / 383)</name>
    <dbReference type="NCBI Taxonomy" id="482957"/>
    <lineage>
        <taxon>Bacteria</taxon>
        <taxon>Pseudomonadati</taxon>
        <taxon>Pseudomonadota</taxon>
        <taxon>Betaproteobacteria</taxon>
        <taxon>Burkholderiales</taxon>
        <taxon>Burkholderiaceae</taxon>
        <taxon>Burkholderia</taxon>
        <taxon>Burkholderia cepacia complex</taxon>
    </lineage>
</organism>
<proteinExistence type="predicted"/>
<evidence type="ECO:0000313" key="1">
    <source>
        <dbReference type="EMBL" id="VWC97037.1"/>
    </source>
</evidence>
<dbReference type="Proteomes" id="UP000494110">
    <property type="component" value="Unassembled WGS sequence"/>
</dbReference>
<evidence type="ECO:0000313" key="2">
    <source>
        <dbReference type="Proteomes" id="UP000494110"/>
    </source>
</evidence>
<dbReference type="EMBL" id="CABVQN010000009">
    <property type="protein sequence ID" value="VWC97037.1"/>
    <property type="molecule type" value="Genomic_DNA"/>
</dbReference>
<accession>A0A6P2WCY9</accession>
<protein>
    <submittedName>
        <fullName evidence="1">Uncharacterized protein</fullName>
    </submittedName>
</protein>
<gene>
    <name evidence="1" type="ORF">BLA39750_02293</name>
</gene>
<dbReference type="RefSeq" id="WP_175012268.1">
    <property type="nucleotide sequence ID" value="NZ_CABVQN010000009.1"/>
</dbReference>
<reference evidence="1 2" key="1">
    <citation type="submission" date="2019-09" db="EMBL/GenBank/DDBJ databases">
        <authorList>
            <person name="Depoorter E."/>
        </authorList>
    </citation>
    <scope>NUCLEOTIDE SEQUENCE [LARGE SCALE GENOMIC DNA]</scope>
    <source>
        <strain evidence="1">R-39750</strain>
    </source>
</reference>
<name>A0A6P2WCY9_BURL3</name>
<dbReference type="AlphaFoldDB" id="A0A6P2WCY9"/>
<sequence>MRVIAEEPWSWFLFEEDGKLYLDVLVEHGAVSFGATSELSPEQATRYAHEGIRYLCDLSTAIRHKALMREWSAPALPPDWEARSITAIHEWQKRGNE</sequence>